<name>A0AAE3VDI4_9BACT</name>
<organism evidence="1 2">
    <name type="scientific">Oligosphaera ethanolica</name>
    <dbReference type="NCBI Taxonomy" id="760260"/>
    <lineage>
        <taxon>Bacteria</taxon>
        <taxon>Pseudomonadati</taxon>
        <taxon>Lentisphaerota</taxon>
        <taxon>Oligosphaeria</taxon>
        <taxon>Oligosphaerales</taxon>
        <taxon>Oligosphaeraceae</taxon>
        <taxon>Oligosphaera</taxon>
    </lineage>
</organism>
<dbReference type="AlphaFoldDB" id="A0AAE3VDI4"/>
<protein>
    <submittedName>
        <fullName evidence="1">Uncharacterized protein</fullName>
    </submittedName>
</protein>
<reference evidence="1" key="1">
    <citation type="submission" date="2023-07" db="EMBL/GenBank/DDBJ databases">
        <title>Genomic Encyclopedia of Type Strains, Phase IV (KMG-IV): sequencing the most valuable type-strain genomes for metagenomic binning, comparative biology and taxonomic classification.</title>
        <authorList>
            <person name="Goeker M."/>
        </authorList>
    </citation>
    <scope>NUCLEOTIDE SEQUENCE</scope>
    <source>
        <strain evidence="1">DSM 24202</strain>
    </source>
</reference>
<accession>A0AAE3VDI4</accession>
<keyword evidence="2" id="KW-1185">Reference proteome</keyword>
<gene>
    <name evidence="1" type="ORF">J3R75_000430</name>
</gene>
<evidence type="ECO:0000313" key="2">
    <source>
        <dbReference type="Proteomes" id="UP001238163"/>
    </source>
</evidence>
<sequence>MMVVLGPNLTKQVVRSAKFGPEGRTMHSPG</sequence>
<evidence type="ECO:0000313" key="1">
    <source>
        <dbReference type="EMBL" id="MDQ0288323.1"/>
    </source>
</evidence>
<proteinExistence type="predicted"/>
<comment type="caution">
    <text evidence="1">The sequence shown here is derived from an EMBL/GenBank/DDBJ whole genome shotgun (WGS) entry which is preliminary data.</text>
</comment>
<dbReference type="Proteomes" id="UP001238163">
    <property type="component" value="Unassembled WGS sequence"/>
</dbReference>
<dbReference type="EMBL" id="JAUSVL010000001">
    <property type="protein sequence ID" value="MDQ0288323.1"/>
    <property type="molecule type" value="Genomic_DNA"/>
</dbReference>